<dbReference type="PANTHER" id="PTHR31900:SF30">
    <property type="entry name" value="SUPERFAMILY PROTEIN, PUTATIVE-RELATED"/>
    <property type="match status" value="1"/>
</dbReference>
<dbReference type="EMBL" id="RXIC02000020">
    <property type="protein sequence ID" value="KAB1221850.1"/>
    <property type="molecule type" value="Genomic_DNA"/>
</dbReference>
<comment type="caution">
    <text evidence="2">The sequence shown here is derived from an EMBL/GenBank/DDBJ whole genome shotgun (WGS) entry which is preliminary data.</text>
</comment>
<dbReference type="Pfam" id="PF08387">
    <property type="entry name" value="FBD"/>
    <property type="match status" value="1"/>
</dbReference>
<dbReference type="InterPro" id="IPR006566">
    <property type="entry name" value="FBD"/>
</dbReference>
<gene>
    <name evidence="2" type="ORF">CJ030_MR2G004000</name>
</gene>
<name>A0A6A1WG59_9ROSI</name>
<dbReference type="OrthoDB" id="594804at2759"/>
<proteinExistence type="predicted"/>
<dbReference type="InterPro" id="IPR050232">
    <property type="entry name" value="FBL13/AtMIF1-like"/>
</dbReference>
<protein>
    <recommendedName>
        <fullName evidence="1">FBD domain-containing protein</fullName>
    </recommendedName>
</protein>
<dbReference type="PANTHER" id="PTHR31900">
    <property type="entry name" value="F-BOX/RNI SUPERFAMILY PROTEIN-RELATED"/>
    <property type="match status" value="1"/>
</dbReference>
<dbReference type="SMART" id="SM00579">
    <property type="entry name" value="FBD"/>
    <property type="match status" value="1"/>
</dbReference>
<dbReference type="Proteomes" id="UP000516437">
    <property type="component" value="Chromosome 2"/>
</dbReference>
<accession>A0A6A1WG59</accession>
<reference evidence="2 3" key="1">
    <citation type="journal article" date="2019" name="Plant Biotechnol. J.">
        <title>The red bayberry genome and genetic basis of sex determination.</title>
        <authorList>
            <person name="Jia H.M."/>
            <person name="Jia H.J."/>
            <person name="Cai Q.L."/>
            <person name="Wang Y."/>
            <person name="Zhao H.B."/>
            <person name="Yang W.F."/>
            <person name="Wang G.Y."/>
            <person name="Li Y.H."/>
            <person name="Zhan D.L."/>
            <person name="Shen Y.T."/>
            <person name="Niu Q.F."/>
            <person name="Chang L."/>
            <person name="Qiu J."/>
            <person name="Zhao L."/>
            <person name="Xie H.B."/>
            <person name="Fu W.Y."/>
            <person name="Jin J."/>
            <person name="Li X.W."/>
            <person name="Jiao Y."/>
            <person name="Zhou C.C."/>
            <person name="Tu T."/>
            <person name="Chai C.Y."/>
            <person name="Gao J.L."/>
            <person name="Fan L.J."/>
            <person name="van de Weg E."/>
            <person name="Wang J.Y."/>
            <person name="Gao Z.S."/>
        </authorList>
    </citation>
    <scope>NUCLEOTIDE SEQUENCE [LARGE SCALE GENOMIC DNA]</scope>
    <source>
        <tissue evidence="2">Leaves</tissue>
    </source>
</reference>
<sequence>MSQSDPDSTYWGNCEVMIFGDNLKGFVFDGEFFSEYYVRNALSLEQAEIKYDPIILDKRPKQVAYRLYKLLIGLSNVKHLTLYKQTLAVLTHAAELLPHLPLFPNLIDLELMISQARLDCVASWRMLQRCPRLETLKFSGGIYCSPDFAIDSGVPDQGPPCFASSFKCIEVNEYGDEADELLAVKILLKNAVVLDKMVVYCCDGSAVSEQLLELPRGSKSCEVVLFH</sequence>
<evidence type="ECO:0000313" key="2">
    <source>
        <dbReference type="EMBL" id="KAB1221850.1"/>
    </source>
</evidence>
<keyword evidence="3" id="KW-1185">Reference proteome</keyword>
<organism evidence="2 3">
    <name type="scientific">Morella rubra</name>
    <name type="common">Chinese bayberry</name>
    <dbReference type="NCBI Taxonomy" id="262757"/>
    <lineage>
        <taxon>Eukaryota</taxon>
        <taxon>Viridiplantae</taxon>
        <taxon>Streptophyta</taxon>
        <taxon>Embryophyta</taxon>
        <taxon>Tracheophyta</taxon>
        <taxon>Spermatophyta</taxon>
        <taxon>Magnoliopsida</taxon>
        <taxon>eudicotyledons</taxon>
        <taxon>Gunneridae</taxon>
        <taxon>Pentapetalae</taxon>
        <taxon>rosids</taxon>
        <taxon>fabids</taxon>
        <taxon>Fagales</taxon>
        <taxon>Myricaceae</taxon>
        <taxon>Morella</taxon>
    </lineage>
</organism>
<dbReference type="AlphaFoldDB" id="A0A6A1WG59"/>
<evidence type="ECO:0000259" key="1">
    <source>
        <dbReference type="SMART" id="SM00579"/>
    </source>
</evidence>
<evidence type="ECO:0000313" key="3">
    <source>
        <dbReference type="Proteomes" id="UP000516437"/>
    </source>
</evidence>
<feature type="domain" description="FBD" evidence="1">
    <location>
        <begin position="160"/>
        <end position="226"/>
    </location>
</feature>